<feature type="domain" description="Calcineurin-like phosphoesterase" evidence="4">
    <location>
        <begin position="51"/>
        <end position="240"/>
    </location>
</feature>
<accession>A0A5C3NCK7</accession>
<dbReference type="InterPro" id="IPR006179">
    <property type="entry name" value="5_nucleotidase/apyrase"/>
</dbReference>
<evidence type="ECO:0000256" key="1">
    <source>
        <dbReference type="ARBA" id="ARBA00006654"/>
    </source>
</evidence>
<dbReference type="PANTHER" id="PTHR11575">
    <property type="entry name" value="5'-NUCLEOTIDASE-RELATED"/>
    <property type="match status" value="1"/>
</dbReference>
<dbReference type="Pfam" id="PF02872">
    <property type="entry name" value="5_nucleotid_C"/>
    <property type="match status" value="1"/>
</dbReference>
<keyword evidence="3" id="KW-0378">Hydrolase</keyword>
<dbReference type="InterPro" id="IPR036907">
    <property type="entry name" value="5'-Nucleotdase_C_sf"/>
</dbReference>
<evidence type="ECO:0000256" key="3">
    <source>
        <dbReference type="RuleBase" id="RU362119"/>
    </source>
</evidence>
<evidence type="ECO:0000313" key="6">
    <source>
        <dbReference type="EMBL" id="TFK55022.1"/>
    </source>
</evidence>
<sequence length="671" mass="75341">MTQLSFLHFNDVYRVRPQKLSSAGNETIDVTQFCQLVDETREQWPTRPDGKRDGLVLFSGDVFSPSVESSVTRGRHMVPVLNEIGPDVALTGNHDFDFGYPHLCKLIQQTKFPWLLSNIIDAETSRVPECLNEFIVVKRSGIRIGIIGLVEKEWIGTVSSWPQNFKFQEMAEVGMSLSRRLRDPKGEYKCDLIIALTHSRVPNDIVLAHDLFAASPAAQRKKPVYDNHGVDIILGGHDHLYYVSRGVDSWNGYDVQQAVLGAEEDHGDILVVKSGTDFRDLSEVNLELVDAPEASVRRKVISKIQGSRRAPKPDTKPCGRLVEVLSSELSKVSDSLKSPVCKATAPIDTRSQFIRVAESAAGNWFADIVRHAYDDALCINGQEGGADAAFICAGMLRGDSVYGPDIITLGDILEILPFEDPLVVLELDGETIWAALEASLETWPAQEGRFPVISGFRVTWDSRRHAGQRVLSVSLLKEEPLSTEEHQKYLQGGNIHRPLKEEPIKREAGGRQYKVLTREYMAQGHDGFLPLKGHKYLIDDESGQMMSTIVRKYLLGSQFVNKMNRQGGSDGRHLHPDTERILHREKTYKEEARSRAARNWQHLANIAVHRSRSREHYRSQISVSSREHMSEVDCFQNKALRDEDGTGDGSEEDLLVIHPELDGRLKDLGRD</sequence>
<evidence type="ECO:0000256" key="2">
    <source>
        <dbReference type="ARBA" id="ARBA00022729"/>
    </source>
</evidence>
<dbReference type="GO" id="GO:0016787">
    <property type="term" value="F:hydrolase activity"/>
    <property type="evidence" value="ECO:0007669"/>
    <property type="project" value="UniProtKB-KW"/>
</dbReference>
<dbReference type="GO" id="GO:0000166">
    <property type="term" value="F:nucleotide binding"/>
    <property type="evidence" value="ECO:0007669"/>
    <property type="project" value="UniProtKB-KW"/>
</dbReference>
<dbReference type="EMBL" id="ML213505">
    <property type="protein sequence ID" value="TFK55022.1"/>
    <property type="molecule type" value="Genomic_DNA"/>
</dbReference>
<dbReference type="SUPFAM" id="SSF56300">
    <property type="entry name" value="Metallo-dependent phosphatases"/>
    <property type="match status" value="1"/>
</dbReference>
<dbReference type="InterPro" id="IPR004843">
    <property type="entry name" value="Calcineurin-like_PHP"/>
</dbReference>
<dbReference type="Proteomes" id="UP000305948">
    <property type="component" value="Unassembled WGS sequence"/>
</dbReference>
<gene>
    <name evidence="6" type="ORF">OE88DRAFT_1653641</name>
</gene>
<protein>
    <submittedName>
        <fullName evidence="6">Metallo-dependent phosphatase</fullName>
    </submittedName>
</protein>
<dbReference type="InterPro" id="IPR008334">
    <property type="entry name" value="5'-Nucleotdase_C"/>
</dbReference>
<comment type="similarity">
    <text evidence="1 3">Belongs to the 5'-nucleotidase family.</text>
</comment>
<name>A0A5C3NCK7_9AGAM</name>
<organism evidence="6 7">
    <name type="scientific">Heliocybe sulcata</name>
    <dbReference type="NCBI Taxonomy" id="5364"/>
    <lineage>
        <taxon>Eukaryota</taxon>
        <taxon>Fungi</taxon>
        <taxon>Dikarya</taxon>
        <taxon>Basidiomycota</taxon>
        <taxon>Agaricomycotina</taxon>
        <taxon>Agaricomycetes</taxon>
        <taxon>Gloeophyllales</taxon>
        <taxon>Gloeophyllaceae</taxon>
        <taxon>Heliocybe</taxon>
    </lineage>
</organism>
<evidence type="ECO:0000259" key="5">
    <source>
        <dbReference type="Pfam" id="PF02872"/>
    </source>
</evidence>
<dbReference type="AlphaFoldDB" id="A0A5C3NCK7"/>
<dbReference type="Gene3D" id="3.90.780.10">
    <property type="entry name" value="5'-Nucleotidase, C-terminal domain"/>
    <property type="match status" value="1"/>
</dbReference>
<evidence type="ECO:0000313" key="7">
    <source>
        <dbReference type="Proteomes" id="UP000305948"/>
    </source>
</evidence>
<evidence type="ECO:0000259" key="4">
    <source>
        <dbReference type="Pfam" id="PF00149"/>
    </source>
</evidence>
<proteinExistence type="inferred from homology"/>
<reference evidence="6 7" key="1">
    <citation type="journal article" date="2019" name="Nat. Ecol. Evol.">
        <title>Megaphylogeny resolves global patterns of mushroom evolution.</title>
        <authorList>
            <person name="Varga T."/>
            <person name="Krizsan K."/>
            <person name="Foldi C."/>
            <person name="Dima B."/>
            <person name="Sanchez-Garcia M."/>
            <person name="Sanchez-Ramirez S."/>
            <person name="Szollosi G.J."/>
            <person name="Szarkandi J.G."/>
            <person name="Papp V."/>
            <person name="Albert L."/>
            <person name="Andreopoulos W."/>
            <person name="Angelini C."/>
            <person name="Antonin V."/>
            <person name="Barry K.W."/>
            <person name="Bougher N.L."/>
            <person name="Buchanan P."/>
            <person name="Buyck B."/>
            <person name="Bense V."/>
            <person name="Catcheside P."/>
            <person name="Chovatia M."/>
            <person name="Cooper J."/>
            <person name="Damon W."/>
            <person name="Desjardin D."/>
            <person name="Finy P."/>
            <person name="Geml J."/>
            <person name="Haridas S."/>
            <person name="Hughes K."/>
            <person name="Justo A."/>
            <person name="Karasinski D."/>
            <person name="Kautmanova I."/>
            <person name="Kiss B."/>
            <person name="Kocsube S."/>
            <person name="Kotiranta H."/>
            <person name="LaButti K.M."/>
            <person name="Lechner B.E."/>
            <person name="Liimatainen K."/>
            <person name="Lipzen A."/>
            <person name="Lukacs Z."/>
            <person name="Mihaltcheva S."/>
            <person name="Morgado L.N."/>
            <person name="Niskanen T."/>
            <person name="Noordeloos M.E."/>
            <person name="Ohm R.A."/>
            <person name="Ortiz-Santana B."/>
            <person name="Ovrebo C."/>
            <person name="Racz N."/>
            <person name="Riley R."/>
            <person name="Savchenko A."/>
            <person name="Shiryaev A."/>
            <person name="Soop K."/>
            <person name="Spirin V."/>
            <person name="Szebenyi C."/>
            <person name="Tomsovsky M."/>
            <person name="Tulloss R.E."/>
            <person name="Uehling J."/>
            <person name="Grigoriev I.V."/>
            <person name="Vagvolgyi C."/>
            <person name="Papp T."/>
            <person name="Martin F.M."/>
            <person name="Miettinen O."/>
            <person name="Hibbett D.S."/>
            <person name="Nagy L.G."/>
        </authorList>
    </citation>
    <scope>NUCLEOTIDE SEQUENCE [LARGE SCALE GENOMIC DNA]</scope>
    <source>
        <strain evidence="6 7">OMC1185</strain>
    </source>
</reference>
<dbReference type="InterPro" id="IPR029052">
    <property type="entry name" value="Metallo-depent_PP-like"/>
</dbReference>
<dbReference type="Pfam" id="PF00149">
    <property type="entry name" value="Metallophos"/>
    <property type="match status" value="1"/>
</dbReference>
<dbReference type="SUPFAM" id="SSF55816">
    <property type="entry name" value="5'-nucleotidase (syn. UDP-sugar hydrolase), C-terminal domain"/>
    <property type="match status" value="1"/>
</dbReference>
<keyword evidence="7" id="KW-1185">Reference proteome</keyword>
<feature type="domain" description="5'-Nucleotidase C-terminal" evidence="5">
    <location>
        <begin position="354"/>
        <end position="528"/>
    </location>
</feature>
<keyword evidence="2" id="KW-0732">Signal</keyword>
<dbReference type="PANTHER" id="PTHR11575:SF48">
    <property type="entry name" value="5'-NUCLEOTIDASE"/>
    <property type="match status" value="1"/>
</dbReference>
<keyword evidence="3" id="KW-0547">Nucleotide-binding</keyword>
<dbReference type="OrthoDB" id="10252235at2759"/>
<dbReference type="STRING" id="5364.A0A5C3NCK7"/>
<dbReference type="PRINTS" id="PR01607">
    <property type="entry name" value="APYRASEFAMLY"/>
</dbReference>
<dbReference type="GO" id="GO:0009166">
    <property type="term" value="P:nucleotide catabolic process"/>
    <property type="evidence" value="ECO:0007669"/>
    <property type="project" value="InterPro"/>
</dbReference>
<dbReference type="Gene3D" id="3.60.21.10">
    <property type="match status" value="1"/>
</dbReference>